<reference evidence="1" key="1">
    <citation type="journal article" date="2011" name="PLoS ONE">
        <title>Ralstonia syzygii, the Blood Disease Bacterium and some Asian R. solanacearum strains form a single genomic species despite divergent lifestyles.</title>
        <authorList>
            <person name="Remenant B."/>
            <person name="de Cambiaire J.C."/>
            <person name="Cellier G."/>
            <person name="Jacobs J.M."/>
            <person name="Mangenot S."/>
            <person name="Barbe V."/>
            <person name="Lajus A."/>
            <person name="Vallenet D."/>
            <person name="Medigue C."/>
            <person name="Fegan M."/>
            <person name="Allen C."/>
            <person name="Prior P."/>
        </authorList>
    </citation>
    <scope>NUCLEOTIDE SEQUENCE</scope>
    <source>
        <strain evidence="1">R229</strain>
    </source>
</reference>
<dbReference type="EMBL" id="FR854083">
    <property type="protein sequence ID" value="CCA83606.1"/>
    <property type="molecule type" value="Genomic_DNA"/>
</dbReference>
<gene>
    <name evidence="1" type="ORF">BDB_mp70059</name>
</gene>
<protein>
    <submittedName>
        <fullName evidence="1">Uncharacterized protein</fullName>
    </submittedName>
</protein>
<accession>G2ZX43</accession>
<organism evidence="1">
    <name type="scientific">blood disease bacterium R229</name>
    <dbReference type="NCBI Taxonomy" id="741978"/>
    <lineage>
        <taxon>Bacteria</taxon>
        <taxon>Pseudomonadati</taxon>
        <taxon>Pseudomonadota</taxon>
        <taxon>Betaproteobacteria</taxon>
        <taxon>Burkholderiales</taxon>
        <taxon>Burkholderiaceae</taxon>
        <taxon>Ralstonia</taxon>
        <taxon>Ralstonia solanacearum species complex</taxon>
    </lineage>
</organism>
<name>G2ZX43_9RALS</name>
<reference evidence="1" key="2">
    <citation type="submission" date="2011-04" db="EMBL/GenBank/DDBJ databases">
        <authorList>
            <person name="Genoscope - CEA"/>
        </authorList>
    </citation>
    <scope>NUCLEOTIDE SEQUENCE</scope>
    <source>
        <strain evidence="1">R229</strain>
    </source>
</reference>
<proteinExistence type="predicted"/>
<sequence length="86" mass="9073">MLNLPIGVMGGHFGKRMTAGLVERNSARHRRPAELWLPAGVGADCGANGSVDAKRLSTPKGVYRVMRVHGLLLEARPTPAASTAPT</sequence>
<evidence type="ECO:0000313" key="1">
    <source>
        <dbReference type="EMBL" id="CCA83606.1"/>
    </source>
</evidence>
<dbReference type="AlphaFoldDB" id="G2ZX43"/>